<dbReference type="SUPFAM" id="SSF52047">
    <property type="entry name" value="RNI-like"/>
    <property type="match status" value="1"/>
</dbReference>
<proteinExistence type="predicted"/>
<dbReference type="Proteomes" id="UP000053477">
    <property type="component" value="Unassembled WGS sequence"/>
</dbReference>
<dbReference type="Gene3D" id="3.80.10.10">
    <property type="entry name" value="Ribonuclease Inhibitor"/>
    <property type="match status" value="1"/>
</dbReference>
<protein>
    <recommendedName>
        <fullName evidence="3">F-box domain-containing protein</fullName>
    </recommendedName>
</protein>
<name>A0A0H2RCL4_9AGAM</name>
<dbReference type="AlphaFoldDB" id="A0A0H2RCL4"/>
<evidence type="ECO:0000313" key="1">
    <source>
        <dbReference type="EMBL" id="KLO09529.1"/>
    </source>
</evidence>
<dbReference type="EMBL" id="KQ086053">
    <property type="protein sequence ID" value="KLO09529.1"/>
    <property type="molecule type" value="Genomic_DNA"/>
</dbReference>
<gene>
    <name evidence="1" type="ORF">SCHPADRAFT_562038</name>
</gene>
<accession>A0A0H2RCL4</accession>
<evidence type="ECO:0000313" key="2">
    <source>
        <dbReference type="Proteomes" id="UP000053477"/>
    </source>
</evidence>
<evidence type="ECO:0008006" key="3">
    <source>
        <dbReference type="Google" id="ProtNLM"/>
    </source>
</evidence>
<reference evidence="1 2" key="1">
    <citation type="submission" date="2015-04" db="EMBL/GenBank/DDBJ databases">
        <title>Complete genome sequence of Schizopora paradoxa KUC8140, a cosmopolitan wood degrader in East Asia.</title>
        <authorList>
            <consortium name="DOE Joint Genome Institute"/>
            <person name="Min B."/>
            <person name="Park H."/>
            <person name="Jang Y."/>
            <person name="Kim J.-J."/>
            <person name="Kim K.H."/>
            <person name="Pangilinan J."/>
            <person name="Lipzen A."/>
            <person name="Riley R."/>
            <person name="Grigoriev I.V."/>
            <person name="Spatafora J.W."/>
            <person name="Choi I.-G."/>
        </authorList>
    </citation>
    <scope>NUCLEOTIDE SEQUENCE [LARGE SCALE GENOMIC DNA]</scope>
    <source>
        <strain evidence="1 2">KUC8140</strain>
    </source>
</reference>
<organism evidence="1 2">
    <name type="scientific">Schizopora paradoxa</name>
    <dbReference type="NCBI Taxonomy" id="27342"/>
    <lineage>
        <taxon>Eukaryota</taxon>
        <taxon>Fungi</taxon>
        <taxon>Dikarya</taxon>
        <taxon>Basidiomycota</taxon>
        <taxon>Agaricomycotina</taxon>
        <taxon>Agaricomycetes</taxon>
        <taxon>Hymenochaetales</taxon>
        <taxon>Schizoporaceae</taxon>
        <taxon>Schizopora</taxon>
    </lineage>
</organism>
<sequence length="241" mass="27107">MIAGDSKSDDPLSLCNARISVFFQHMPHLTNLVLSLGRFTAEVLDMTDLHFPALTSIDMTGDTAPLGLIRFVAGHSGILCLHLHFVRSAGGEPFLPQDLPKLRALKWKMNDSSIFMAFLGRLACTRRPHIDHLFVYNLLAISLLKHKSMPFCGQIRRLDLQLYDEKLIFKDEFCNSLRSFTALVELSITITSKNGRFRAQSIGNLLSFSQLDYLAAKILTVFLARILTRLQKLLIPKSHAP</sequence>
<keyword evidence="2" id="KW-1185">Reference proteome</keyword>
<dbReference type="InterPro" id="IPR032675">
    <property type="entry name" value="LRR_dom_sf"/>
</dbReference>
<dbReference type="InParanoid" id="A0A0H2RCL4"/>